<dbReference type="InterPro" id="IPR011051">
    <property type="entry name" value="RmlC_Cupin_sf"/>
</dbReference>
<dbReference type="CDD" id="cd02245">
    <property type="entry name" value="cupin_7S_vicilin-like_C"/>
    <property type="match status" value="1"/>
</dbReference>
<accession>A0ABC8TY65</accession>
<organism evidence="5 6">
    <name type="scientific">Ilex paraguariensis</name>
    <name type="common">yerba mate</name>
    <dbReference type="NCBI Taxonomy" id="185542"/>
    <lineage>
        <taxon>Eukaryota</taxon>
        <taxon>Viridiplantae</taxon>
        <taxon>Streptophyta</taxon>
        <taxon>Embryophyta</taxon>
        <taxon>Tracheophyta</taxon>
        <taxon>Spermatophyta</taxon>
        <taxon>Magnoliopsida</taxon>
        <taxon>eudicotyledons</taxon>
        <taxon>Gunneridae</taxon>
        <taxon>Pentapetalae</taxon>
        <taxon>asterids</taxon>
        <taxon>campanulids</taxon>
        <taxon>Aquifoliales</taxon>
        <taxon>Aquifoliaceae</taxon>
        <taxon>Ilex</taxon>
    </lineage>
</organism>
<dbReference type="InterPro" id="IPR050253">
    <property type="entry name" value="Seed_Storage-Functional"/>
</dbReference>
<dbReference type="AlphaFoldDB" id="A0ABC8TY65"/>
<dbReference type="CDD" id="cd02244">
    <property type="entry name" value="cupin_7S_vicilin-like_N"/>
    <property type="match status" value="1"/>
</dbReference>
<evidence type="ECO:0000313" key="5">
    <source>
        <dbReference type="EMBL" id="CAK9174415.1"/>
    </source>
</evidence>
<feature type="region of interest" description="Disordered" evidence="2">
    <location>
        <begin position="29"/>
        <end position="52"/>
    </location>
</feature>
<dbReference type="Proteomes" id="UP001642360">
    <property type="component" value="Unassembled WGS sequence"/>
</dbReference>
<evidence type="ECO:0000259" key="4">
    <source>
        <dbReference type="SMART" id="SM00835"/>
    </source>
</evidence>
<evidence type="ECO:0000313" key="6">
    <source>
        <dbReference type="Proteomes" id="UP001642360"/>
    </source>
</evidence>
<evidence type="ECO:0000256" key="3">
    <source>
        <dbReference type="SAM" id="SignalP"/>
    </source>
</evidence>
<comment type="caution">
    <text evidence="5">The sequence shown here is derived from an EMBL/GenBank/DDBJ whole genome shotgun (WGS) entry which is preliminary data.</text>
</comment>
<dbReference type="Gene3D" id="2.60.120.10">
    <property type="entry name" value="Jelly Rolls"/>
    <property type="match status" value="2"/>
</dbReference>
<evidence type="ECO:0000256" key="1">
    <source>
        <dbReference type="SAM" id="Coils"/>
    </source>
</evidence>
<dbReference type="InterPro" id="IPR014710">
    <property type="entry name" value="RmlC-like_jellyroll"/>
</dbReference>
<dbReference type="InterPro" id="IPR006045">
    <property type="entry name" value="Cupin_1"/>
</dbReference>
<dbReference type="SMART" id="SM00835">
    <property type="entry name" value="Cupin_1"/>
    <property type="match status" value="2"/>
</dbReference>
<keyword evidence="3" id="KW-0732">Signal</keyword>
<gene>
    <name evidence="5" type="ORF">ILEXP_LOCUS44157</name>
</gene>
<evidence type="ECO:0000256" key="2">
    <source>
        <dbReference type="SAM" id="MobiDB-lite"/>
    </source>
</evidence>
<protein>
    <recommendedName>
        <fullName evidence="4">Cupin type-1 domain-containing protein</fullName>
    </recommendedName>
</protein>
<dbReference type="EMBL" id="CAUOFW020006358">
    <property type="protein sequence ID" value="CAK9174415.1"/>
    <property type="molecule type" value="Genomic_DNA"/>
</dbReference>
<name>A0ABC8TY65_9AQUA</name>
<sequence length="491" mass="55470">MGKRKALFLLLLVVCYALVVSVGGYEEDEGRRGREQEEEEEEEKREGEDESSFLLQESKHVVKTEAGNMKVVRGWRGKVMDKRMHIGFIDMEPRSLFIPQYLDSSLILFIRIGEARIGHIHKDELVERRLKSGDVYRIAAGSAFYMENTAEGQKLHIICSIDTSESLERNTFQSFFIGGGMNPPSILAGFDPHVLSAAFNVSEEEIREILSRQQEGAIVYLHDSHPPSVWTQFVKQEQHERKTHLKRIVHLEEEADQEEEESTWSLRKLLNSVFGVENKKEGKSRKGPDSYNIYDRNPDFKNSYGWSMAIDESDYSPLGDSDVGVYLVNLTAGSMMAPHINPRATEYGIVLRGTGRVQIVYPNGSLAMNAKVSEGEVFRVPRYFPFCHIASRSGPFEFFGFATSARKTRPQFLVGANSLLQTMRGPELAAAFGISEERLRNITDAQREAVILPSPSVAPPDNTRDSKDKSKVDLIPKVMKNFGNDMVIGFY</sequence>
<reference evidence="5 6" key="1">
    <citation type="submission" date="2024-02" db="EMBL/GenBank/DDBJ databases">
        <authorList>
            <person name="Vignale AGUSTIN F."/>
            <person name="Sosa J E."/>
            <person name="Modenutti C."/>
        </authorList>
    </citation>
    <scope>NUCLEOTIDE SEQUENCE [LARGE SCALE GENOMIC DNA]</scope>
</reference>
<feature type="domain" description="Cupin type-1" evidence="4">
    <location>
        <begin position="291"/>
        <end position="440"/>
    </location>
</feature>
<keyword evidence="6" id="KW-1185">Reference proteome</keyword>
<feature type="domain" description="Cupin type-1" evidence="4">
    <location>
        <begin position="53"/>
        <end position="207"/>
    </location>
</feature>
<proteinExistence type="predicted"/>
<dbReference type="PANTHER" id="PTHR31189:SF2">
    <property type="entry name" value="RMLC-LIKE CUPINS SUPERFAMILY PROTEIN"/>
    <property type="match status" value="1"/>
</dbReference>
<dbReference type="PANTHER" id="PTHR31189">
    <property type="entry name" value="OS03G0336100 PROTEIN-RELATED"/>
    <property type="match status" value="1"/>
</dbReference>
<feature type="chain" id="PRO_5044770948" description="Cupin type-1 domain-containing protein" evidence="3">
    <location>
        <begin position="22"/>
        <end position="491"/>
    </location>
</feature>
<feature type="signal peptide" evidence="3">
    <location>
        <begin position="1"/>
        <end position="21"/>
    </location>
</feature>
<keyword evidence="1" id="KW-0175">Coiled coil</keyword>
<feature type="compositionally biased region" description="Acidic residues" evidence="2">
    <location>
        <begin position="36"/>
        <end position="51"/>
    </location>
</feature>
<dbReference type="SUPFAM" id="SSF51182">
    <property type="entry name" value="RmlC-like cupins"/>
    <property type="match status" value="1"/>
</dbReference>
<feature type="coiled-coil region" evidence="1">
    <location>
        <begin position="234"/>
        <end position="261"/>
    </location>
</feature>
<dbReference type="Pfam" id="PF00190">
    <property type="entry name" value="Cupin_1"/>
    <property type="match status" value="2"/>
</dbReference>